<keyword evidence="1 3" id="KW-0853">WD repeat</keyword>
<feature type="repeat" description="WD" evidence="3">
    <location>
        <begin position="347"/>
        <end position="388"/>
    </location>
</feature>
<dbReference type="AlphaFoldDB" id="A0A067N6P0"/>
<dbReference type="CDD" id="cd00200">
    <property type="entry name" value="WD40"/>
    <property type="match status" value="1"/>
</dbReference>
<name>A0A067N6P0_BOTB1</name>
<dbReference type="PANTHER" id="PTHR19846:SF0">
    <property type="entry name" value="PRE-MRNA PROCESSING FACTOR 4"/>
    <property type="match status" value="1"/>
</dbReference>
<dbReference type="PANTHER" id="PTHR19846">
    <property type="entry name" value="WD40 REPEAT PROTEIN"/>
    <property type="match status" value="1"/>
</dbReference>
<feature type="repeat" description="WD" evidence="3">
    <location>
        <begin position="305"/>
        <end position="346"/>
    </location>
</feature>
<dbReference type="InterPro" id="IPR036285">
    <property type="entry name" value="PRP4-like_sf"/>
</dbReference>
<dbReference type="PROSITE" id="PS50294">
    <property type="entry name" value="WD_REPEATS_REGION"/>
    <property type="match status" value="4"/>
</dbReference>
<reference evidence="7" key="1">
    <citation type="journal article" date="2014" name="Proc. Natl. Acad. Sci. U.S.A.">
        <title>Extensive sampling of basidiomycete genomes demonstrates inadequacy of the white-rot/brown-rot paradigm for wood decay fungi.</title>
        <authorList>
            <person name="Riley R."/>
            <person name="Salamov A.A."/>
            <person name="Brown D.W."/>
            <person name="Nagy L.G."/>
            <person name="Floudas D."/>
            <person name="Held B.W."/>
            <person name="Levasseur A."/>
            <person name="Lombard V."/>
            <person name="Morin E."/>
            <person name="Otillar R."/>
            <person name="Lindquist E.A."/>
            <person name="Sun H."/>
            <person name="LaButti K.M."/>
            <person name="Schmutz J."/>
            <person name="Jabbour D."/>
            <person name="Luo H."/>
            <person name="Baker S.E."/>
            <person name="Pisabarro A.G."/>
            <person name="Walton J.D."/>
            <person name="Blanchette R.A."/>
            <person name="Henrissat B."/>
            <person name="Martin F."/>
            <person name="Cullen D."/>
            <person name="Hibbett D.S."/>
            <person name="Grigoriev I.V."/>
        </authorList>
    </citation>
    <scope>NUCLEOTIDE SEQUENCE [LARGE SCALE GENOMIC DNA]</scope>
    <source>
        <strain evidence="7">FD-172 SS1</strain>
    </source>
</reference>
<dbReference type="PRINTS" id="PR00320">
    <property type="entry name" value="GPROTEINBRPT"/>
</dbReference>
<feature type="repeat" description="WD" evidence="3">
    <location>
        <begin position="213"/>
        <end position="262"/>
    </location>
</feature>
<feature type="repeat" description="WD" evidence="3">
    <location>
        <begin position="171"/>
        <end position="212"/>
    </location>
</feature>
<dbReference type="GO" id="GO:0000398">
    <property type="term" value="P:mRNA splicing, via spliceosome"/>
    <property type="evidence" value="ECO:0007669"/>
    <property type="project" value="TreeGrafter"/>
</dbReference>
<dbReference type="Proteomes" id="UP000027195">
    <property type="component" value="Unassembled WGS sequence"/>
</dbReference>
<keyword evidence="2" id="KW-0677">Repeat</keyword>
<sequence length="505" mass="55710">METTLDTLLEDTDYALGGASSERARAENRVLLEELERKKRARSLAVPTDDNKVKARLREIGEPITLFGERAPDRRDRLKYVLSQIQAARGGDMVVDEESDESDSEEEEEFYTPGTSELLEARRRIAEFSIPRAHKRIAKQREESKLPLSRIIDLRKRVYADLKAYAILGSQIADDRAISQVRFSPNSKILASGSWSGNVKLWDIPSCNLSTQLRGHTDRVGGIAWHPQSTIGLEESVVNLATGAADAKVHLWSLNSDKPLATLKGHRERVARVAFHPSGDYVASASFDGTWRLWDIQTSTELLVQEGHSKEVFAVQFQDDGALVASGGLDAIGRVWDLRTGRTAMVLDGHVKEIFGIDFSPNGYQIATGSGDDSIRIWDMRSLRALHTIPAHLSTVSDVKFFRRAATSAAPSGDVSMDSPSEKQNGAEPAHPAEDDHLTSGLYLASSGYDGQVKIWSADDWQLVRSLSTDAGKVMSVDISSDGRFVVSGSWNRSYQLFANENIAL</sequence>
<feature type="region of interest" description="Disordered" evidence="4">
    <location>
        <begin position="91"/>
        <end position="113"/>
    </location>
</feature>
<dbReference type="STRING" id="930990.A0A067N6P0"/>
<evidence type="ECO:0000256" key="2">
    <source>
        <dbReference type="ARBA" id="ARBA00022737"/>
    </source>
</evidence>
<dbReference type="Pfam" id="PF00400">
    <property type="entry name" value="WD40"/>
    <property type="match status" value="7"/>
</dbReference>
<feature type="repeat" description="WD" evidence="3">
    <location>
        <begin position="443"/>
        <end position="466"/>
    </location>
</feature>
<organism evidence="6 7">
    <name type="scientific">Botryobasidium botryosum (strain FD-172 SS1)</name>
    <dbReference type="NCBI Taxonomy" id="930990"/>
    <lineage>
        <taxon>Eukaryota</taxon>
        <taxon>Fungi</taxon>
        <taxon>Dikarya</taxon>
        <taxon>Basidiomycota</taxon>
        <taxon>Agaricomycotina</taxon>
        <taxon>Agaricomycetes</taxon>
        <taxon>Cantharellales</taxon>
        <taxon>Botryobasidiaceae</taxon>
        <taxon>Botryobasidium</taxon>
    </lineage>
</organism>
<dbReference type="InterPro" id="IPR036322">
    <property type="entry name" value="WD40_repeat_dom_sf"/>
</dbReference>
<dbReference type="GO" id="GO:0017070">
    <property type="term" value="F:U6 snRNA binding"/>
    <property type="evidence" value="ECO:0007669"/>
    <property type="project" value="TreeGrafter"/>
</dbReference>
<evidence type="ECO:0000313" key="6">
    <source>
        <dbReference type="EMBL" id="KDQ19431.1"/>
    </source>
</evidence>
<dbReference type="GO" id="GO:0030621">
    <property type="term" value="F:U4 snRNA binding"/>
    <property type="evidence" value="ECO:0007669"/>
    <property type="project" value="TreeGrafter"/>
</dbReference>
<dbReference type="PROSITE" id="PS50082">
    <property type="entry name" value="WD_REPEATS_2"/>
    <property type="match status" value="6"/>
</dbReference>
<dbReference type="InterPro" id="IPR001680">
    <property type="entry name" value="WD40_rpt"/>
</dbReference>
<dbReference type="SMART" id="SM00320">
    <property type="entry name" value="WD40"/>
    <property type="match status" value="7"/>
</dbReference>
<dbReference type="GO" id="GO:0046540">
    <property type="term" value="C:U4/U6 x U5 tri-snRNP complex"/>
    <property type="evidence" value="ECO:0007669"/>
    <property type="project" value="TreeGrafter"/>
</dbReference>
<dbReference type="OrthoDB" id="540662at2759"/>
<dbReference type="FunFam" id="2.130.10.10:FF:001211">
    <property type="entry name" value="CBN-PRP-4 protein"/>
    <property type="match status" value="1"/>
</dbReference>
<keyword evidence="7" id="KW-1185">Reference proteome</keyword>
<dbReference type="SUPFAM" id="SSF50978">
    <property type="entry name" value="WD40 repeat-like"/>
    <property type="match status" value="1"/>
</dbReference>
<feature type="region of interest" description="Disordered" evidence="4">
    <location>
        <begin position="410"/>
        <end position="434"/>
    </location>
</feature>
<dbReference type="EMBL" id="KL198019">
    <property type="protein sequence ID" value="KDQ19431.1"/>
    <property type="molecule type" value="Genomic_DNA"/>
</dbReference>
<dbReference type="SMART" id="SM00500">
    <property type="entry name" value="SFM"/>
    <property type="match status" value="1"/>
</dbReference>
<evidence type="ECO:0000259" key="5">
    <source>
        <dbReference type="SMART" id="SM00500"/>
    </source>
</evidence>
<dbReference type="InterPro" id="IPR020472">
    <property type="entry name" value="WD40_PAC1"/>
</dbReference>
<accession>A0A067N6P0</accession>
<dbReference type="SUPFAM" id="SSF158230">
    <property type="entry name" value="PRP4-like"/>
    <property type="match status" value="1"/>
</dbReference>
<dbReference type="Gene3D" id="2.130.10.10">
    <property type="entry name" value="YVTN repeat-like/Quinoprotein amine dehydrogenase"/>
    <property type="match status" value="4"/>
</dbReference>
<dbReference type="HOGENOM" id="CLU_000288_57_20_1"/>
<dbReference type="InterPro" id="IPR014906">
    <property type="entry name" value="PRP4-like"/>
</dbReference>
<gene>
    <name evidence="6" type="ORF">BOTBODRAFT_28015</name>
</gene>
<dbReference type="PROSITE" id="PS00678">
    <property type="entry name" value="WD_REPEATS_1"/>
    <property type="match status" value="2"/>
</dbReference>
<dbReference type="Gene3D" id="4.10.280.110">
    <property type="entry name" value="Pre-mRNA processing factor 4 domain"/>
    <property type="match status" value="1"/>
</dbReference>
<dbReference type="InterPro" id="IPR015943">
    <property type="entry name" value="WD40/YVTN_repeat-like_dom_sf"/>
</dbReference>
<feature type="domain" description="Pre-mRNA processing factor 4 (PRP4)-like" evidence="5">
    <location>
        <begin position="48"/>
        <end position="99"/>
    </location>
</feature>
<dbReference type="InterPro" id="IPR019775">
    <property type="entry name" value="WD40_repeat_CS"/>
</dbReference>
<protein>
    <recommendedName>
        <fullName evidence="5">Pre-mRNA processing factor 4 (PRP4)-like domain-containing protein</fullName>
    </recommendedName>
</protein>
<dbReference type="Pfam" id="PF08799">
    <property type="entry name" value="PRP4"/>
    <property type="match status" value="1"/>
</dbReference>
<evidence type="ECO:0000256" key="3">
    <source>
        <dbReference type="PROSITE-ProRule" id="PRU00221"/>
    </source>
</evidence>
<evidence type="ECO:0000256" key="1">
    <source>
        <dbReference type="ARBA" id="ARBA00022574"/>
    </source>
</evidence>
<proteinExistence type="predicted"/>
<feature type="compositionally biased region" description="Acidic residues" evidence="4">
    <location>
        <begin position="94"/>
        <end position="110"/>
    </location>
</feature>
<feature type="repeat" description="WD" evidence="3">
    <location>
        <begin position="263"/>
        <end position="304"/>
    </location>
</feature>
<evidence type="ECO:0000256" key="4">
    <source>
        <dbReference type="SAM" id="MobiDB-lite"/>
    </source>
</evidence>
<dbReference type="InParanoid" id="A0A067N6P0"/>
<evidence type="ECO:0000313" key="7">
    <source>
        <dbReference type="Proteomes" id="UP000027195"/>
    </source>
</evidence>